<dbReference type="InterPro" id="IPR027417">
    <property type="entry name" value="P-loop_NTPase"/>
</dbReference>
<dbReference type="EMBL" id="CDSC02000232">
    <property type="protein sequence ID" value="SEH81374.1"/>
    <property type="molecule type" value="Genomic_DNA"/>
</dbReference>
<feature type="domain" description="OLD protein-like TOPRIM" evidence="2">
    <location>
        <begin position="207"/>
        <end position="271"/>
    </location>
</feature>
<protein>
    <submittedName>
        <fullName evidence="3">ATP-dependent OLD family endonuclease</fullName>
    </submittedName>
</protein>
<dbReference type="InterPro" id="IPR041685">
    <property type="entry name" value="AAA_GajA/Old/RecF-like"/>
</dbReference>
<dbReference type="PANTHER" id="PTHR43581">
    <property type="entry name" value="ATP/GTP PHOSPHATASE"/>
    <property type="match status" value="1"/>
</dbReference>
<organism evidence="3 4">
    <name type="scientific">Bathymodiolus azoricus thioautotrophic gill symbiont</name>
    <dbReference type="NCBI Taxonomy" id="235205"/>
    <lineage>
        <taxon>Bacteria</taxon>
        <taxon>Pseudomonadati</taxon>
        <taxon>Pseudomonadota</taxon>
        <taxon>Gammaproteobacteria</taxon>
        <taxon>sulfur-oxidizing symbionts</taxon>
    </lineage>
</organism>
<dbReference type="AlphaFoldDB" id="A0A1H6L7Y5"/>
<dbReference type="CDD" id="cd01026">
    <property type="entry name" value="TOPRIM_OLD"/>
    <property type="match status" value="1"/>
</dbReference>
<reference evidence="4" key="1">
    <citation type="submission" date="2016-06" db="EMBL/GenBank/DDBJ databases">
        <authorList>
            <person name="Petersen J."/>
            <person name="Sayavedra L."/>
        </authorList>
    </citation>
    <scope>NUCLEOTIDE SEQUENCE [LARGE SCALE GENOMIC DNA]</scope>
    <source>
        <strain evidence="4">BazSymA</strain>
    </source>
</reference>
<evidence type="ECO:0000313" key="4">
    <source>
        <dbReference type="Proteomes" id="UP000198988"/>
    </source>
</evidence>
<sequence>MLSKIEYSPADIQAIEQQIEQLNEKAVSSSNILSHIKETLKGLDSALENTRSGIELTPFTKKIRDLNKGLMIYYGDSQDSFSMEYHGMGTRSWSSLLTLKSFIGLLASNAEKVGSVFFPILAIEEPEAHLHPNAQKQLYSQINDIAGQKIISTHSPYIAAVADLGQIRSFYKDQEGTRCDKVAIDSLTDEDQRKITRHVINSRGEIFFSKLMVLFEGETEEQALPIFAKHHFGKSVVEMGVDFIGVGGYGNYLPFLRFAESLNIPWLILSDAEEKTRNSVKKQFDNCRSKKTEADVIVFLDNDNNIENQLLKDGFQDEIRQALIELDDYHSEQEKTSAQVKIKAFNDEKLYKQMKKSKTQFAPVIAEQIIKSKKTLPPKIIELFNKISSILNITEKAS</sequence>
<keyword evidence="3" id="KW-0255">Endonuclease</keyword>
<dbReference type="GO" id="GO:0004519">
    <property type="term" value="F:endonuclease activity"/>
    <property type="evidence" value="ECO:0007669"/>
    <property type="project" value="UniProtKB-KW"/>
</dbReference>
<dbReference type="SUPFAM" id="SSF52540">
    <property type="entry name" value="P-loop containing nucleoside triphosphate hydrolases"/>
    <property type="match status" value="1"/>
</dbReference>
<feature type="domain" description="Endonuclease GajA/Old nuclease/RecF-like AAA" evidence="1">
    <location>
        <begin position="15"/>
        <end position="159"/>
    </location>
</feature>
<dbReference type="InterPro" id="IPR051396">
    <property type="entry name" value="Bact_Antivir_Def_Nuclease"/>
</dbReference>
<gene>
    <name evidence="3" type="ORF">BAZSYMA_ACONTIG03946_1</name>
</gene>
<dbReference type="Pfam" id="PF20469">
    <property type="entry name" value="OLD-like_TOPRIM"/>
    <property type="match status" value="1"/>
</dbReference>
<keyword evidence="3" id="KW-0540">Nuclease</keyword>
<dbReference type="PANTHER" id="PTHR43581:SF2">
    <property type="entry name" value="EXCINUCLEASE ATPASE SUBUNIT"/>
    <property type="match status" value="1"/>
</dbReference>
<keyword evidence="3" id="KW-0378">Hydrolase</keyword>
<accession>A0A1H6L7Y5</accession>
<evidence type="ECO:0000259" key="1">
    <source>
        <dbReference type="Pfam" id="PF13175"/>
    </source>
</evidence>
<dbReference type="Proteomes" id="UP000198988">
    <property type="component" value="Unassembled WGS sequence"/>
</dbReference>
<dbReference type="InterPro" id="IPR034139">
    <property type="entry name" value="TOPRIM_OLD"/>
</dbReference>
<evidence type="ECO:0000259" key="2">
    <source>
        <dbReference type="Pfam" id="PF20469"/>
    </source>
</evidence>
<evidence type="ECO:0000313" key="3">
    <source>
        <dbReference type="EMBL" id="SEH81374.1"/>
    </source>
</evidence>
<dbReference type="Pfam" id="PF13175">
    <property type="entry name" value="AAA_15"/>
    <property type="match status" value="1"/>
</dbReference>
<name>A0A1H6L7Y5_9GAMM</name>
<proteinExistence type="predicted"/>
<dbReference type="Gene3D" id="3.40.50.300">
    <property type="entry name" value="P-loop containing nucleotide triphosphate hydrolases"/>
    <property type="match status" value="1"/>
</dbReference>